<feature type="transmembrane region" description="Helical" evidence="1">
    <location>
        <begin position="132"/>
        <end position="158"/>
    </location>
</feature>
<keyword evidence="3" id="KW-1185">Reference proteome</keyword>
<evidence type="ECO:0000256" key="1">
    <source>
        <dbReference type="SAM" id="Phobius"/>
    </source>
</evidence>
<feature type="transmembrane region" description="Helical" evidence="1">
    <location>
        <begin position="235"/>
        <end position="257"/>
    </location>
</feature>
<dbReference type="STRING" id="1167006.UWK_02273"/>
<protein>
    <recommendedName>
        <fullName evidence="4">ABC-type transport system involved in multi-copper enzyme maturation, permease component</fullName>
    </recommendedName>
</protein>
<evidence type="ECO:0008006" key="4">
    <source>
        <dbReference type="Google" id="ProtNLM"/>
    </source>
</evidence>
<name>M1P5N8_DESSD</name>
<dbReference type="AlphaFoldDB" id="M1P5N8"/>
<dbReference type="KEGG" id="dsf:UWK_02273"/>
<dbReference type="HOGENOM" id="CLU_070325_0_1_7"/>
<feature type="transmembrane region" description="Helical" evidence="1">
    <location>
        <begin position="17"/>
        <end position="37"/>
    </location>
</feature>
<dbReference type="Proteomes" id="UP000011721">
    <property type="component" value="Chromosome"/>
</dbReference>
<feature type="transmembrane region" description="Helical" evidence="1">
    <location>
        <begin position="43"/>
        <end position="67"/>
    </location>
</feature>
<keyword evidence="1" id="KW-1133">Transmembrane helix</keyword>
<accession>M1P5N8</accession>
<dbReference type="OrthoDB" id="9810558at2"/>
<keyword evidence="1" id="KW-0812">Transmembrane</keyword>
<dbReference type="PANTHER" id="PTHR43471:SF10">
    <property type="entry name" value="SLL1107 PROTEIN"/>
    <property type="match status" value="1"/>
</dbReference>
<dbReference type="PANTHER" id="PTHR43471">
    <property type="entry name" value="ABC TRANSPORTER PERMEASE"/>
    <property type="match status" value="1"/>
</dbReference>
<dbReference type="eggNOG" id="COG1277">
    <property type="taxonomic scope" value="Bacteria"/>
</dbReference>
<evidence type="ECO:0000313" key="2">
    <source>
        <dbReference type="EMBL" id="AGF78813.1"/>
    </source>
</evidence>
<organism evidence="2 3">
    <name type="scientific">Desulfocapsa sulfexigens (strain DSM 10523 / SB164P1)</name>
    <dbReference type="NCBI Taxonomy" id="1167006"/>
    <lineage>
        <taxon>Bacteria</taxon>
        <taxon>Pseudomonadati</taxon>
        <taxon>Thermodesulfobacteriota</taxon>
        <taxon>Desulfobulbia</taxon>
        <taxon>Desulfobulbales</taxon>
        <taxon>Desulfocapsaceae</taxon>
        <taxon>Desulfocapsa</taxon>
    </lineage>
</organism>
<gene>
    <name evidence="2" type="ordered locus">UWK_02273</name>
</gene>
<dbReference type="EMBL" id="CP003985">
    <property type="protein sequence ID" value="AGF78813.1"/>
    <property type="molecule type" value="Genomic_DNA"/>
</dbReference>
<keyword evidence="1" id="KW-0472">Membrane</keyword>
<proteinExistence type="predicted"/>
<dbReference type="RefSeq" id="WP_015404501.1">
    <property type="nucleotide sequence ID" value="NC_020304.1"/>
</dbReference>
<evidence type="ECO:0000313" key="3">
    <source>
        <dbReference type="Proteomes" id="UP000011721"/>
    </source>
</evidence>
<sequence length="263" mass="28873">MFSVFLISFKGVLRDKLYQGIVCTAVIFLTIPAASTFSLRQVAALATTLSLSLTSFILLLISVFLGGTSLWKDIERKYVYSTLGMPITRTSYLLGKYFGIIGFVLITALFLAIMTVGAIWFAAAAYPPDRPILWNNIAIAIFFDALKYSLLIAIAFVLSSVSTSFFLPIFGTIATYLAGSATQEVFDYIHTDQGQQLSVVTIQVAKYLYYILPNFSAFDLSSQATYGLTLNSSSLLLITSYGVSYIGIILGIACLLFSQREMQ</sequence>
<feature type="transmembrane region" description="Helical" evidence="1">
    <location>
        <begin position="165"/>
        <end position="182"/>
    </location>
</feature>
<reference evidence="3" key="1">
    <citation type="journal article" date="2013" name="Stand. Genomic Sci.">
        <title>Complete genome sequence of Desulfocapsa sulfexigens, a marine deltaproteobacterium specialized in disproportionating inorganic sulfur compounds.</title>
        <authorList>
            <person name="Finster K.W."/>
            <person name="Kjeldsen K.U."/>
            <person name="Kube M."/>
            <person name="Reinhardt R."/>
            <person name="Mussmann M."/>
            <person name="Amann R."/>
            <person name="Schreiber L."/>
        </authorList>
    </citation>
    <scope>NUCLEOTIDE SEQUENCE [LARGE SCALE GENOMIC DNA]</scope>
    <source>
        <strain evidence="3">DSM 10523 / SB164P1</strain>
    </source>
</reference>
<feature type="transmembrane region" description="Helical" evidence="1">
    <location>
        <begin position="97"/>
        <end position="126"/>
    </location>
</feature>
<dbReference type="PATRIC" id="fig|1167006.5.peg.2469"/>